<feature type="transmembrane region" description="Helical" evidence="5">
    <location>
        <begin position="15"/>
        <end position="35"/>
    </location>
</feature>
<dbReference type="KEGG" id="uru:DSM104443_02008"/>
<feature type="transmembrane region" description="Helical" evidence="5">
    <location>
        <begin position="318"/>
        <end position="338"/>
    </location>
</feature>
<name>A0A6M4GVM4_9PROT</name>
<keyword evidence="2" id="KW-0488">Methylation</keyword>
<dbReference type="RefSeq" id="WP_171091845.1">
    <property type="nucleotide sequence ID" value="NZ_CP053069.1"/>
</dbReference>
<sequence length="684" mass="73179">MKVEAKRSLSIGTKFLLIAAASLIPLALTLALLLLEINDRVVQVDRERQGLVVHQGLKKVLYSLVEHRDASVRWRMGDASAQAKVTKLATEVQRDLDEATQLAASVAWAPEVSAGLSDTAVAWDIVRRSVENRPPEETWLEHNELLTMNVMPRFSQVGRLSGLYVDPDPASYYLVRIVVERVPVLAGRLGEIRSLLPMIDSRNAPGIVELDKLQVGGALAQADVDAIDMDSKNLARVDAESTATLKLPFSALDATANRFLRTVDSSVRSARSNRPEWASARDVPNAVDKTFELYDRGTQVLAMQLSDRRGSLVAQRNLLLLLAVGVVGAAALLGFFLMRSISRAIGGALDVADRVASGDLTQVVEVRGTDETARLMQALRTMNQALARMVGEVRSVAESVASEARQLSGGNRDLSERTESQATAIEEAASSMEELTASVRQNMDSARETLKLTGKASDATTRGMEAASRVVDHMDSIRGSTKRVGEIVGMIDSIAFQTNILALNAAVEAARAGEHGRGFAVVASEVRNLAKRCADSAREIKGLVTTSSAQVTDGARLVDEVAEAIGDINARVSEVDGLMNGIVAASVEQSSGIEQVGQTITQMERVTQQNAAMVEEILAATEALTRQTSRLAAVVGAFRLQASEAAQGAAPAPASKVEAVAAEAIGKASRLPSRNAPRRLSQKN</sequence>
<dbReference type="SMART" id="SM00304">
    <property type="entry name" value="HAMP"/>
    <property type="match status" value="1"/>
</dbReference>
<feature type="domain" description="HAMP" evidence="7">
    <location>
        <begin position="339"/>
        <end position="391"/>
    </location>
</feature>
<dbReference type="PANTHER" id="PTHR43531">
    <property type="entry name" value="PROTEIN ICFG"/>
    <property type="match status" value="1"/>
</dbReference>
<dbReference type="GO" id="GO:0004888">
    <property type="term" value="F:transmembrane signaling receptor activity"/>
    <property type="evidence" value="ECO:0007669"/>
    <property type="project" value="TreeGrafter"/>
</dbReference>
<dbReference type="Pfam" id="PF00672">
    <property type="entry name" value="HAMP"/>
    <property type="match status" value="1"/>
</dbReference>
<organism evidence="8 9">
    <name type="scientific">Usitatibacter rugosus</name>
    <dbReference type="NCBI Taxonomy" id="2732067"/>
    <lineage>
        <taxon>Bacteria</taxon>
        <taxon>Pseudomonadati</taxon>
        <taxon>Pseudomonadota</taxon>
        <taxon>Betaproteobacteria</taxon>
        <taxon>Nitrosomonadales</taxon>
        <taxon>Usitatibacteraceae</taxon>
        <taxon>Usitatibacter</taxon>
    </lineage>
</organism>
<evidence type="ECO:0000256" key="5">
    <source>
        <dbReference type="SAM" id="Phobius"/>
    </source>
</evidence>
<comment type="similarity">
    <text evidence="3">Belongs to the methyl-accepting chemotaxis (MCP) protein family.</text>
</comment>
<gene>
    <name evidence="8" type="ORF">DSM104443_02008</name>
</gene>
<dbReference type="CDD" id="cd06225">
    <property type="entry name" value="HAMP"/>
    <property type="match status" value="1"/>
</dbReference>
<dbReference type="PROSITE" id="PS50111">
    <property type="entry name" value="CHEMOTAXIS_TRANSDUC_2"/>
    <property type="match status" value="1"/>
</dbReference>
<dbReference type="GO" id="GO:0007165">
    <property type="term" value="P:signal transduction"/>
    <property type="evidence" value="ECO:0007669"/>
    <property type="project" value="UniProtKB-KW"/>
</dbReference>
<evidence type="ECO:0000259" key="7">
    <source>
        <dbReference type="PROSITE" id="PS50885"/>
    </source>
</evidence>
<protein>
    <recommendedName>
        <fullName evidence="10">Methyl-accepting chemotaxis protein</fullName>
    </recommendedName>
</protein>
<dbReference type="InterPro" id="IPR003660">
    <property type="entry name" value="HAMP_dom"/>
</dbReference>
<dbReference type="Proteomes" id="UP000501534">
    <property type="component" value="Chromosome"/>
</dbReference>
<evidence type="ECO:0000259" key="6">
    <source>
        <dbReference type="PROSITE" id="PS50111"/>
    </source>
</evidence>
<dbReference type="FunFam" id="1.10.287.950:FF:000001">
    <property type="entry name" value="Methyl-accepting chemotaxis sensory transducer"/>
    <property type="match status" value="1"/>
</dbReference>
<dbReference type="Gene3D" id="1.10.287.950">
    <property type="entry name" value="Methyl-accepting chemotaxis protein"/>
    <property type="match status" value="1"/>
</dbReference>
<dbReference type="Pfam" id="PF00015">
    <property type="entry name" value="MCPsignal"/>
    <property type="match status" value="1"/>
</dbReference>
<proteinExistence type="inferred from homology"/>
<dbReference type="InterPro" id="IPR051310">
    <property type="entry name" value="MCP_chemotaxis"/>
</dbReference>
<dbReference type="GO" id="GO:0005886">
    <property type="term" value="C:plasma membrane"/>
    <property type="evidence" value="ECO:0007669"/>
    <property type="project" value="TreeGrafter"/>
</dbReference>
<dbReference type="PANTHER" id="PTHR43531:SF14">
    <property type="entry name" value="METHYL-ACCEPTING CHEMOTAXIS PROTEIN I-RELATED"/>
    <property type="match status" value="1"/>
</dbReference>
<feature type="domain" description="Methyl-accepting transducer" evidence="6">
    <location>
        <begin position="396"/>
        <end position="625"/>
    </location>
</feature>
<keyword evidence="5" id="KW-0812">Transmembrane</keyword>
<evidence type="ECO:0000256" key="3">
    <source>
        <dbReference type="ARBA" id="ARBA00029447"/>
    </source>
</evidence>
<evidence type="ECO:0000313" key="9">
    <source>
        <dbReference type="Proteomes" id="UP000501534"/>
    </source>
</evidence>
<keyword evidence="5" id="KW-1133">Transmembrane helix</keyword>
<dbReference type="GO" id="GO:0006935">
    <property type="term" value="P:chemotaxis"/>
    <property type="evidence" value="ECO:0007669"/>
    <property type="project" value="TreeGrafter"/>
</dbReference>
<dbReference type="AlphaFoldDB" id="A0A6M4GVM4"/>
<dbReference type="SUPFAM" id="SSF58104">
    <property type="entry name" value="Methyl-accepting chemotaxis protein (MCP) signaling domain"/>
    <property type="match status" value="1"/>
</dbReference>
<dbReference type="EMBL" id="CP053069">
    <property type="protein sequence ID" value="QJR10938.1"/>
    <property type="molecule type" value="Genomic_DNA"/>
</dbReference>
<evidence type="ECO:0000256" key="2">
    <source>
        <dbReference type="ARBA" id="ARBA00022481"/>
    </source>
</evidence>
<dbReference type="CDD" id="cd11386">
    <property type="entry name" value="MCP_signal"/>
    <property type="match status" value="1"/>
</dbReference>
<keyword evidence="4" id="KW-0807">Transducer</keyword>
<dbReference type="InterPro" id="IPR004089">
    <property type="entry name" value="MCPsignal_dom"/>
</dbReference>
<reference evidence="8 9" key="1">
    <citation type="submission" date="2020-04" db="EMBL/GenBank/DDBJ databases">
        <title>Usitatibacter rugosus gen. nov., sp. nov. and Usitatibacter palustris sp. nov., novel members of Usitatibacteraceae fam. nov. within the order Nitrosomonadales isolated from soil.</title>
        <authorList>
            <person name="Huber K.J."/>
            <person name="Neumann-Schaal M."/>
            <person name="Geppert A."/>
            <person name="Luckner M."/>
            <person name="Wanner G."/>
            <person name="Overmann J."/>
        </authorList>
    </citation>
    <scope>NUCLEOTIDE SEQUENCE [LARGE SCALE GENOMIC DNA]</scope>
    <source>
        <strain evidence="8 9">0125_3</strain>
    </source>
</reference>
<comment type="subcellular location">
    <subcellularLocation>
        <location evidence="1">Membrane</location>
    </subcellularLocation>
</comment>
<keyword evidence="9" id="KW-1185">Reference proteome</keyword>
<evidence type="ECO:0000256" key="1">
    <source>
        <dbReference type="ARBA" id="ARBA00004370"/>
    </source>
</evidence>
<dbReference type="PROSITE" id="PS50885">
    <property type="entry name" value="HAMP"/>
    <property type="match status" value="1"/>
</dbReference>
<dbReference type="SMART" id="SM00283">
    <property type="entry name" value="MA"/>
    <property type="match status" value="1"/>
</dbReference>
<keyword evidence="5" id="KW-0472">Membrane</keyword>
<accession>A0A6M4GVM4</accession>
<evidence type="ECO:0000313" key="8">
    <source>
        <dbReference type="EMBL" id="QJR10938.1"/>
    </source>
</evidence>
<evidence type="ECO:0000256" key="4">
    <source>
        <dbReference type="PROSITE-ProRule" id="PRU00284"/>
    </source>
</evidence>
<evidence type="ECO:0008006" key="10">
    <source>
        <dbReference type="Google" id="ProtNLM"/>
    </source>
</evidence>